<gene>
    <name evidence="2" type="ORF">DPMN_151344</name>
</gene>
<dbReference type="PROSITE" id="PS51934">
    <property type="entry name" value="LRAT"/>
    <property type="match status" value="1"/>
</dbReference>
<accession>A0A9D4FI90</accession>
<reference evidence="2" key="2">
    <citation type="submission" date="2020-11" db="EMBL/GenBank/DDBJ databases">
        <authorList>
            <person name="McCartney M.A."/>
            <person name="Auch B."/>
            <person name="Kono T."/>
            <person name="Mallez S."/>
            <person name="Becker A."/>
            <person name="Gohl D.M."/>
            <person name="Silverstein K.A.T."/>
            <person name="Koren S."/>
            <person name="Bechman K.B."/>
            <person name="Herman A."/>
            <person name="Abrahante J.E."/>
            <person name="Garbe J."/>
        </authorList>
    </citation>
    <scope>NUCLEOTIDE SEQUENCE</scope>
    <source>
        <strain evidence="2">Duluth1</strain>
        <tissue evidence="2">Whole animal</tissue>
    </source>
</reference>
<feature type="domain" description="LRAT" evidence="1">
    <location>
        <begin position="90"/>
        <end position="195"/>
    </location>
</feature>
<dbReference type="PANTHER" id="PTHR46137">
    <property type="entry name" value="OS05G0310600 PROTEIN"/>
    <property type="match status" value="1"/>
</dbReference>
<dbReference type="Proteomes" id="UP000828390">
    <property type="component" value="Unassembled WGS sequence"/>
</dbReference>
<dbReference type="Gene3D" id="3.90.1720.10">
    <property type="entry name" value="endopeptidase domain like (from Nostoc punctiforme)"/>
    <property type="match status" value="2"/>
</dbReference>
<dbReference type="AlphaFoldDB" id="A0A9D4FI90"/>
<evidence type="ECO:0000259" key="1">
    <source>
        <dbReference type="PROSITE" id="PS51934"/>
    </source>
</evidence>
<proteinExistence type="predicted"/>
<organism evidence="2 3">
    <name type="scientific">Dreissena polymorpha</name>
    <name type="common">Zebra mussel</name>
    <name type="synonym">Mytilus polymorpha</name>
    <dbReference type="NCBI Taxonomy" id="45954"/>
    <lineage>
        <taxon>Eukaryota</taxon>
        <taxon>Metazoa</taxon>
        <taxon>Spiralia</taxon>
        <taxon>Lophotrochozoa</taxon>
        <taxon>Mollusca</taxon>
        <taxon>Bivalvia</taxon>
        <taxon>Autobranchia</taxon>
        <taxon>Heteroconchia</taxon>
        <taxon>Euheterodonta</taxon>
        <taxon>Imparidentia</taxon>
        <taxon>Neoheterodontei</taxon>
        <taxon>Myida</taxon>
        <taxon>Dreissenoidea</taxon>
        <taxon>Dreissenidae</taxon>
        <taxon>Dreissena</taxon>
    </lineage>
</organism>
<dbReference type="EMBL" id="JAIWYP010000007">
    <property type="protein sequence ID" value="KAH3797758.1"/>
    <property type="molecule type" value="Genomic_DNA"/>
</dbReference>
<evidence type="ECO:0000313" key="3">
    <source>
        <dbReference type="Proteomes" id="UP000828390"/>
    </source>
</evidence>
<dbReference type="InterPro" id="IPR007053">
    <property type="entry name" value="LRAT_dom"/>
</dbReference>
<sequence length="493" mass="53829">MQCECGTTLHTYTHGKTSDTLGLLCQPCGHEWLKEEYLTNSGARDKNIIFKGKKYVQHDFDVEKGMGLFQVSSNRTELDSCKQLKPGDHISWHYHYVIYHHAIVVDVNPSQNRLQVVHYGKVKGENKKIKIVKEWIDFAKPCWEAIRIDYTNDFPPELVLARAESKLGETKYHFLDNNCESFATFCKTGVNESCQAKWLAQKLKEVLKVTGTRVVAELTKVSGALGKEITKDIAEGAVKAAVSKVAVAEVLETVAKASNYVGAGVVIVLESGFLIWDLSQMYSKRKDGSMSKNAFIKEATQRCSQALGSVGLTIGLGLAGSKLGALVGGAIGSFAAPGVGTAAGIYIGSLLGGVIGSIGGRAFGAVLGPAAGKIITTVIKRDDKAVKDIGDVEPGDQLVFCSGLLHPRCHAIVVEVEPPKAIRVIRNTAASGIVEEWELFKQPIYKVMYGESKSYDPDVVISRARSKIVQKDYNLQTNNCKHFACWCKELKKK</sequence>
<name>A0A9D4FI90_DREPO</name>
<reference evidence="2" key="1">
    <citation type="journal article" date="2019" name="bioRxiv">
        <title>The Genome of the Zebra Mussel, Dreissena polymorpha: A Resource for Invasive Species Research.</title>
        <authorList>
            <person name="McCartney M.A."/>
            <person name="Auch B."/>
            <person name="Kono T."/>
            <person name="Mallez S."/>
            <person name="Zhang Y."/>
            <person name="Obille A."/>
            <person name="Becker A."/>
            <person name="Abrahante J.E."/>
            <person name="Garbe J."/>
            <person name="Badalamenti J.P."/>
            <person name="Herman A."/>
            <person name="Mangelson H."/>
            <person name="Liachko I."/>
            <person name="Sullivan S."/>
            <person name="Sone E.D."/>
            <person name="Koren S."/>
            <person name="Silverstein K.A.T."/>
            <person name="Beckman K.B."/>
            <person name="Gohl D.M."/>
        </authorList>
    </citation>
    <scope>NUCLEOTIDE SEQUENCE</scope>
    <source>
        <strain evidence="2">Duluth1</strain>
        <tissue evidence="2">Whole animal</tissue>
    </source>
</reference>
<comment type="caution">
    <text evidence="2">The sequence shown here is derived from an EMBL/GenBank/DDBJ whole genome shotgun (WGS) entry which is preliminary data.</text>
</comment>
<evidence type="ECO:0000313" key="2">
    <source>
        <dbReference type="EMBL" id="KAH3797758.1"/>
    </source>
</evidence>
<dbReference type="PANTHER" id="PTHR46137:SF3">
    <property type="entry name" value="OS05G0310600 PROTEIN"/>
    <property type="match status" value="1"/>
</dbReference>
<dbReference type="Pfam" id="PF04970">
    <property type="entry name" value="LRAT"/>
    <property type="match status" value="2"/>
</dbReference>
<keyword evidence="3" id="KW-1185">Reference proteome</keyword>
<protein>
    <recommendedName>
        <fullName evidence="1">LRAT domain-containing protein</fullName>
    </recommendedName>
</protein>